<dbReference type="FunFam" id="2.70.130.10:FF:000024">
    <property type="entry name" value="Putative vacuolar sorting receptor"/>
    <property type="match status" value="1"/>
</dbReference>
<evidence type="ECO:0000256" key="7">
    <source>
        <dbReference type="ARBA" id="ARBA00023157"/>
    </source>
</evidence>
<dbReference type="SUPFAM" id="SSF50911">
    <property type="entry name" value="Mannose 6-phosphate receptor domain"/>
    <property type="match status" value="1"/>
</dbReference>
<keyword evidence="8" id="KW-0325">Glycoprotein</keyword>
<keyword evidence="2" id="KW-0813">Transport</keyword>
<dbReference type="PANTHER" id="PTHR15071:SF0">
    <property type="entry name" value="MANNOSE 6-PHOSPHATE RECEPTOR-LIKE PROTEIN 1"/>
    <property type="match status" value="1"/>
</dbReference>
<organism evidence="13 14">
    <name type="scientific">Lachnellula occidentalis</name>
    <dbReference type="NCBI Taxonomy" id="215460"/>
    <lineage>
        <taxon>Eukaryota</taxon>
        <taxon>Fungi</taxon>
        <taxon>Dikarya</taxon>
        <taxon>Ascomycota</taxon>
        <taxon>Pezizomycotina</taxon>
        <taxon>Leotiomycetes</taxon>
        <taxon>Helotiales</taxon>
        <taxon>Lachnaceae</taxon>
        <taxon>Lachnellula</taxon>
    </lineage>
</organism>
<dbReference type="InterPro" id="IPR009011">
    <property type="entry name" value="Man6P_isomerase_rcpt-bd_dom_sf"/>
</dbReference>
<accession>A0A8H8UGK8</accession>
<keyword evidence="4 11" id="KW-0732">Signal</keyword>
<evidence type="ECO:0000313" key="13">
    <source>
        <dbReference type="EMBL" id="TVY47634.1"/>
    </source>
</evidence>
<dbReference type="Proteomes" id="UP000443090">
    <property type="component" value="Unassembled WGS sequence"/>
</dbReference>
<protein>
    <submittedName>
        <fullName evidence="13">Putative mannose 6-phosphate receptor-like protein</fullName>
    </submittedName>
</protein>
<proteinExistence type="predicted"/>
<dbReference type="PANTHER" id="PTHR15071">
    <property type="entry name" value="MANNOSE-6-PHOSPHATE RECEPTOR FAMILY MEMBER"/>
    <property type="match status" value="1"/>
</dbReference>
<dbReference type="GO" id="GO:0007034">
    <property type="term" value="P:vacuolar transport"/>
    <property type="evidence" value="ECO:0007669"/>
    <property type="project" value="TreeGrafter"/>
</dbReference>
<evidence type="ECO:0000256" key="9">
    <source>
        <dbReference type="SAM" id="MobiDB-lite"/>
    </source>
</evidence>
<keyword evidence="14" id="KW-1185">Reference proteome</keyword>
<evidence type="ECO:0000256" key="10">
    <source>
        <dbReference type="SAM" id="Phobius"/>
    </source>
</evidence>
<evidence type="ECO:0000256" key="4">
    <source>
        <dbReference type="ARBA" id="ARBA00022729"/>
    </source>
</evidence>
<dbReference type="Pfam" id="PF02157">
    <property type="entry name" value="Man-6-P_recep"/>
    <property type="match status" value="1"/>
</dbReference>
<feature type="region of interest" description="Disordered" evidence="9">
    <location>
        <begin position="140"/>
        <end position="167"/>
    </location>
</feature>
<keyword evidence="5 10" id="KW-1133">Transmembrane helix</keyword>
<feature type="domain" description="MRH" evidence="12">
    <location>
        <begin position="32"/>
        <end position="212"/>
    </location>
</feature>
<feature type="compositionally biased region" description="Basic and acidic residues" evidence="9">
    <location>
        <begin position="145"/>
        <end position="164"/>
    </location>
</feature>
<evidence type="ECO:0000256" key="11">
    <source>
        <dbReference type="SAM" id="SignalP"/>
    </source>
</evidence>
<dbReference type="AlphaFoldDB" id="A0A8H8UGK8"/>
<feature type="chain" id="PRO_5034324411" evidence="11">
    <location>
        <begin position="23"/>
        <end position="348"/>
    </location>
</feature>
<sequence length="348" mass="38151">MLFSSLPTALLITLAIHSGVSAAADEKEKVVEPCTVASSTGSFYDLRKLTIQPPKDGKKAKKSDKVDDWHAKGYDYPANFTLNICAPVIGDIERPVGIDKKLSQNVSAYYESGGETYSIGQQSTNLTLRGRRLVLQYINGSPCGADKRRSSKSDDEDEKKSKKDSTRRKSTLISFHCDKDPLATQPSLTFVGASPDECSYHFEVLSKNACIGSEPAKQGVGPAAVFAIIGAIAILVYFLGGVFYQRNVAHARGWRQLPNYSMWAGIGNFVKVGQDFVLMRRKVTGVRDGILPTMEDVFIIATSSCARFMPSRQGYSSVPVSSSRGRSNGRGPEDENRLIDQLDEEWDD</sequence>
<evidence type="ECO:0000256" key="8">
    <source>
        <dbReference type="ARBA" id="ARBA00023180"/>
    </source>
</evidence>
<feature type="region of interest" description="Disordered" evidence="9">
    <location>
        <begin position="312"/>
        <end position="348"/>
    </location>
</feature>
<comment type="subcellular location">
    <subcellularLocation>
        <location evidence="1">Endomembrane system</location>
    </subcellularLocation>
</comment>
<comment type="caution">
    <text evidence="13">The sequence shown here is derived from an EMBL/GenBank/DDBJ whole genome shotgun (WGS) entry which is preliminary data.</text>
</comment>
<evidence type="ECO:0000313" key="14">
    <source>
        <dbReference type="Proteomes" id="UP000443090"/>
    </source>
</evidence>
<feature type="transmembrane region" description="Helical" evidence="10">
    <location>
        <begin position="223"/>
        <end position="244"/>
    </location>
</feature>
<dbReference type="GO" id="GO:0005770">
    <property type="term" value="C:late endosome"/>
    <property type="evidence" value="ECO:0007669"/>
    <property type="project" value="TreeGrafter"/>
</dbReference>
<reference evidence="13 14" key="1">
    <citation type="submission" date="2018-05" db="EMBL/GenBank/DDBJ databases">
        <title>Genome sequencing and assembly of the regulated plant pathogen Lachnellula willkommii and related sister species for the development of diagnostic species identification markers.</title>
        <authorList>
            <person name="Giroux E."/>
            <person name="Bilodeau G."/>
        </authorList>
    </citation>
    <scope>NUCLEOTIDE SEQUENCE [LARGE SCALE GENOMIC DNA]</scope>
    <source>
        <strain evidence="13 14">CBS 160.35</strain>
    </source>
</reference>
<dbReference type="OrthoDB" id="4504960at2759"/>
<keyword evidence="6 10" id="KW-0472">Membrane</keyword>
<evidence type="ECO:0000256" key="6">
    <source>
        <dbReference type="ARBA" id="ARBA00023136"/>
    </source>
</evidence>
<dbReference type="PROSITE" id="PS51914">
    <property type="entry name" value="MRH"/>
    <property type="match status" value="1"/>
</dbReference>
<feature type="compositionally biased region" description="Low complexity" evidence="9">
    <location>
        <begin position="312"/>
        <end position="330"/>
    </location>
</feature>
<dbReference type="GO" id="GO:0000139">
    <property type="term" value="C:Golgi membrane"/>
    <property type="evidence" value="ECO:0007669"/>
    <property type="project" value="UniProtKB-SubCell"/>
</dbReference>
<evidence type="ECO:0000256" key="5">
    <source>
        <dbReference type="ARBA" id="ARBA00022989"/>
    </source>
</evidence>
<gene>
    <name evidence="13" type="ORF">LOCC1_G001506</name>
</gene>
<feature type="signal peptide" evidence="11">
    <location>
        <begin position="1"/>
        <end position="22"/>
    </location>
</feature>
<keyword evidence="7" id="KW-1015">Disulfide bond</keyword>
<dbReference type="Gene3D" id="2.70.130.10">
    <property type="entry name" value="Mannose-6-phosphate receptor binding domain"/>
    <property type="match status" value="1"/>
</dbReference>
<evidence type="ECO:0000256" key="3">
    <source>
        <dbReference type="ARBA" id="ARBA00022692"/>
    </source>
</evidence>
<feature type="compositionally biased region" description="Basic and acidic residues" evidence="9">
    <location>
        <begin position="331"/>
        <end position="340"/>
    </location>
</feature>
<dbReference type="InterPro" id="IPR044865">
    <property type="entry name" value="MRH_dom"/>
</dbReference>
<evidence type="ECO:0000256" key="2">
    <source>
        <dbReference type="ARBA" id="ARBA00022448"/>
    </source>
</evidence>
<evidence type="ECO:0000256" key="1">
    <source>
        <dbReference type="ARBA" id="ARBA00004308"/>
    </source>
</evidence>
<dbReference type="EMBL" id="QGMI01000082">
    <property type="protein sequence ID" value="TVY47634.1"/>
    <property type="molecule type" value="Genomic_DNA"/>
</dbReference>
<keyword evidence="3 10" id="KW-0812">Transmembrane</keyword>
<dbReference type="InterPro" id="IPR028927">
    <property type="entry name" value="Man-6-P_rcpt"/>
</dbReference>
<dbReference type="GO" id="GO:0010008">
    <property type="term" value="C:endosome membrane"/>
    <property type="evidence" value="ECO:0007669"/>
    <property type="project" value="UniProtKB-SubCell"/>
</dbReference>
<name>A0A8H8UGK8_9HELO</name>
<evidence type="ECO:0000259" key="12">
    <source>
        <dbReference type="PROSITE" id="PS51914"/>
    </source>
</evidence>
<keyword evidence="13" id="KW-0675">Receptor</keyword>